<dbReference type="OrthoDB" id="1115882at2"/>
<evidence type="ECO:0008006" key="3">
    <source>
        <dbReference type="Google" id="ProtNLM"/>
    </source>
</evidence>
<dbReference type="RefSeq" id="WP_079690254.1">
    <property type="nucleotide sequence ID" value="NZ_FUZU01000005.1"/>
</dbReference>
<evidence type="ECO:0000313" key="1">
    <source>
        <dbReference type="EMBL" id="SKC89074.1"/>
    </source>
</evidence>
<accession>A0A1T5MM49</accession>
<evidence type="ECO:0000313" key="2">
    <source>
        <dbReference type="Proteomes" id="UP000190961"/>
    </source>
</evidence>
<protein>
    <recommendedName>
        <fullName evidence="3">Adhesin domain-containing protein</fullName>
    </recommendedName>
</protein>
<name>A0A1T5MM49_9BACT</name>
<reference evidence="1 2" key="1">
    <citation type="submission" date="2017-02" db="EMBL/GenBank/DDBJ databases">
        <authorList>
            <person name="Peterson S.W."/>
        </authorList>
    </citation>
    <scope>NUCLEOTIDE SEQUENCE [LARGE SCALE GENOMIC DNA]</scope>
    <source>
        <strain evidence="1 2">DSM 25262</strain>
    </source>
</reference>
<sequence>MKTNILFVIVALIAPLKDYAQTAINKSVAIQPGQKIVMHFDYPELVRVSTWDKNEISIQGTASINNGENDDAFILEASTQGNTVTIRNQIVNLKGLPQRYTIKDGSQTITFKSKEELHKYQEQNGKGKFDMMSSGVDMDIQLEIKVPRNFETRIESVYGTVEIKEFIGPLAVTSTYGAVDAALSEKATGELSAETNYGEIYTNLETKFGGAPGKQENFHTYVSAKPGNGPRYSFESKYGNVYLRKAN</sequence>
<dbReference type="Proteomes" id="UP000190961">
    <property type="component" value="Unassembled WGS sequence"/>
</dbReference>
<dbReference type="EMBL" id="FUZU01000005">
    <property type="protein sequence ID" value="SKC89074.1"/>
    <property type="molecule type" value="Genomic_DNA"/>
</dbReference>
<gene>
    <name evidence="1" type="ORF">SAMN05660236_5755</name>
</gene>
<organism evidence="1 2">
    <name type="scientific">Ohtaekwangia koreensis</name>
    <dbReference type="NCBI Taxonomy" id="688867"/>
    <lineage>
        <taxon>Bacteria</taxon>
        <taxon>Pseudomonadati</taxon>
        <taxon>Bacteroidota</taxon>
        <taxon>Cytophagia</taxon>
        <taxon>Cytophagales</taxon>
        <taxon>Fulvivirgaceae</taxon>
        <taxon>Ohtaekwangia</taxon>
    </lineage>
</organism>
<dbReference type="AlphaFoldDB" id="A0A1T5MM49"/>
<proteinExistence type="predicted"/>
<keyword evidence="2" id="KW-1185">Reference proteome</keyword>